<evidence type="ECO:0000313" key="2">
    <source>
        <dbReference type="EMBL" id="JAC93424.1"/>
    </source>
</evidence>
<feature type="signal peptide" evidence="1">
    <location>
        <begin position="1"/>
        <end position="22"/>
    </location>
</feature>
<dbReference type="EMBL" id="GBIH01001286">
    <property type="protein sequence ID" value="JAC93424.1"/>
    <property type="molecule type" value="mRNA"/>
</dbReference>
<protein>
    <submittedName>
        <fullName evidence="2">Putative secreted protein</fullName>
    </submittedName>
</protein>
<name>A0A090XB76_IXORI</name>
<accession>A0A090XB76</accession>
<evidence type="ECO:0000256" key="1">
    <source>
        <dbReference type="SAM" id="SignalP"/>
    </source>
</evidence>
<proteinExistence type="evidence at transcript level"/>
<organism evidence="2">
    <name type="scientific">Ixodes ricinus</name>
    <name type="common">Common tick</name>
    <name type="synonym">Acarus ricinus</name>
    <dbReference type="NCBI Taxonomy" id="34613"/>
    <lineage>
        <taxon>Eukaryota</taxon>
        <taxon>Metazoa</taxon>
        <taxon>Ecdysozoa</taxon>
        <taxon>Arthropoda</taxon>
        <taxon>Chelicerata</taxon>
        <taxon>Arachnida</taxon>
        <taxon>Acari</taxon>
        <taxon>Parasitiformes</taxon>
        <taxon>Ixodida</taxon>
        <taxon>Ixodoidea</taxon>
        <taxon>Ixodidae</taxon>
        <taxon>Ixodinae</taxon>
        <taxon>Ixodes</taxon>
    </lineage>
</organism>
<dbReference type="AlphaFoldDB" id="A0A090XB76"/>
<keyword evidence="1" id="KW-0732">Signal</keyword>
<reference evidence="2" key="1">
    <citation type="journal article" date="2015" name="PLoS Negl. Trop. Dis.">
        <title>Deep Sequencing Analysis of the Ixodes ricinus Haemocytome.</title>
        <authorList>
            <person name="Kotsyfakis M."/>
            <person name="Kopacek P."/>
            <person name="Franta Z."/>
            <person name="Pedra J.H."/>
            <person name="Ribeiro J.M."/>
        </authorList>
    </citation>
    <scope>NUCLEOTIDE SEQUENCE</scope>
</reference>
<feature type="chain" id="PRO_5001867040" evidence="1">
    <location>
        <begin position="23"/>
        <end position="197"/>
    </location>
</feature>
<sequence length="197" mass="22517">MLRIFSAVTVCTILATQMPSKALSSTATLGKRFIQFLQASFKRKTSFYTTKASYQQKGSRVDCVKRTKIPSVGTRTRLCMQSKLNNQRLQPKPVKITYRRERKCNVVTESWDNHKHTLTILYVGDTCVVYRVKGKKPLTPGKDACGIWRKNIVYPLPENDECQGNATEACGSDWRDISSYNKCTRVQTPKCKDYQDE</sequence>